<dbReference type="Gene3D" id="3.20.20.80">
    <property type="entry name" value="Glycosidases"/>
    <property type="match status" value="1"/>
</dbReference>
<name>A0A7W5DUF5_9BACT</name>
<dbReference type="EMBL" id="JACHXU010000002">
    <property type="protein sequence ID" value="MBB3204746.1"/>
    <property type="molecule type" value="Genomic_DNA"/>
</dbReference>
<dbReference type="Proteomes" id="UP000536179">
    <property type="component" value="Unassembled WGS sequence"/>
</dbReference>
<dbReference type="RefSeq" id="WP_184301316.1">
    <property type="nucleotide sequence ID" value="NZ_JACHXU010000002.1"/>
</dbReference>
<comment type="caution">
    <text evidence="1">The sequence shown here is derived from an EMBL/GenBank/DDBJ whole genome shotgun (WGS) entry which is preliminary data.</text>
</comment>
<keyword evidence="2" id="KW-1185">Reference proteome</keyword>
<gene>
    <name evidence="1" type="ORF">FHS27_000513</name>
</gene>
<evidence type="ECO:0000313" key="2">
    <source>
        <dbReference type="Proteomes" id="UP000536179"/>
    </source>
</evidence>
<proteinExistence type="predicted"/>
<accession>A0A7W5DUF5</accession>
<sequence>MIGYLYTDVPSWVMGRAEQMERNDTTMIYPWINAILPLGESSPGKQRWLQHLKTRYPNAEAAAKVWGMPVSPTYGISWKELAR</sequence>
<protein>
    <submittedName>
        <fullName evidence="1">Uncharacterized protein</fullName>
    </submittedName>
</protein>
<dbReference type="AlphaFoldDB" id="A0A7W5DUF5"/>
<evidence type="ECO:0000313" key="1">
    <source>
        <dbReference type="EMBL" id="MBB3204746.1"/>
    </source>
</evidence>
<organism evidence="1 2">
    <name type="scientific">Aporhodopirellula rubra</name>
    <dbReference type="NCBI Taxonomy" id="980271"/>
    <lineage>
        <taxon>Bacteria</taxon>
        <taxon>Pseudomonadati</taxon>
        <taxon>Planctomycetota</taxon>
        <taxon>Planctomycetia</taxon>
        <taxon>Pirellulales</taxon>
        <taxon>Pirellulaceae</taxon>
        <taxon>Aporhodopirellula</taxon>
    </lineage>
</organism>
<reference evidence="1 2" key="1">
    <citation type="submission" date="2020-08" db="EMBL/GenBank/DDBJ databases">
        <title>Genomic Encyclopedia of Type Strains, Phase III (KMG-III): the genomes of soil and plant-associated and newly described type strains.</title>
        <authorList>
            <person name="Whitman W."/>
        </authorList>
    </citation>
    <scope>NUCLEOTIDE SEQUENCE [LARGE SCALE GENOMIC DNA]</scope>
    <source>
        <strain evidence="1 2">CECT 8075</strain>
    </source>
</reference>